<dbReference type="GO" id="GO:0006508">
    <property type="term" value="P:proteolysis"/>
    <property type="evidence" value="ECO:0007669"/>
    <property type="project" value="UniProtKB-KW"/>
</dbReference>
<keyword evidence="9" id="KW-0482">Metalloprotease</keyword>
<evidence type="ECO:0000256" key="8">
    <source>
        <dbReference type="ARBA" id="ARBA00022833"/>
    </source>
</evidence>
<dbReference type="GO" id="GO:0004181">
    <property type="term" value="F:metallocarboxypeptidase activity"/>
    <property type="evidence" value="ECO:0007669"/>
    <property type="project" value="InterPro"/>
</dbReference>
<keyword evidence="8" id="KW-0862">Zinc</keyword>
<dbReference type="FunFam" id="3.40.630.10:FF:000084">
    <property type="entry name" value="Carboxypeptidase B2"/>
    <property type="match status" value="1"/>
</dbReference>
<proteinExistence type="inferred from homology"/>
<accession>A0A9P5D3A4</accession>
<name>A0A9P5D3A4_9HYPO</name>
<dbReference type="Gene3D" id="3.40.630.10">
    <property type="entry name" value="Zn peptidases"/>
    <property type="match status" value="1"/>
</dbReference>
<dbReference type="PANTHER" id="PTHR11705:SF143">
    <property type="entry name" value="SLL0236 PROTEIN"/>
    <property type="match status" value="1"/>
</dbReference>
<dbReference type="RefSeq" id="XP_035320993.1">
    <property type="nucleotide sequence ID" value="XM_035469298.1"/>
</dbReference>
<dbReference type="GeneID" id="55973556"/>
<evidence type="ECO:0000256" key="9">
    <source>
        <dbReference type="ARBA" id="ARBA00023049"/>
    </source>
</evidence>
<keyword evidence="4" id="KW-0645">Protease</keyword>
<dbReference type="SMART" id="SM00631">
    <property type="entry name" value="Zn_pept"/>
    <property type="match status" value="1"/>
</dbReference>
<keyword evidence="14" id="KW-1185">Reference proteome</keyword>
<dbReference type="InterPro" id="IPR057247">
    <property type="entry name" value="CARBOXYPEPT_ZN_2"/>
</dbReference>
<keyword evidence="5" id="KW-0479">Metal-binding</keyword>
<dbReference type="GO" id="GO:0008270">
    <property type="term" value="F:zinc ion binding"/>
    <property type="evidence" value="ECO:0007669"/>
    <property type="project" value="InterPro"/>
</dbReference>
<evidence type="ECO:0000256" key="2">
    <source>
        <dbReference type="ARBA" id="ARBA00005988"/>
    </source>
</evidence>
<comment type="similarity">
    <text evidence="2 10">Belongs to the peptidase M14 family.</text>
</comment>
<dbReference type="InterPro" id="IPR000834">
    <property type="entry name" value="Peptidase_M14"/>
</dbReference>
<evidence type="ECO:0000256" key="4">
    <source>
        <dbReference type="ARBA" id="ARBA00022670"/>
    </source>
</evidence>
<evidence type="ECO:0000256" key="7">
    <source>
        <dbReference type="ARBA" id="ARBA00022801"/>
    </source>
</evidence>
<dbReference type="Pfam" id="PF00246">
    <property type="entry name" value="Peptidase_M14"/>
    <property type="match status" value="1"/>
</dbReference>
<dbReference type="PROSITE" id="PS00133">
    <property type="entry name" value="CARBOXYPEPT_ZN_2"/>
    <property type="match status" value="1"/>
</dbReference>
<reference evidence="13" key="1">
    <citation type="submission" date="2020-03" db="EMBL/GenBank/DDBJ databases">
        <title>Site-based positive gene gene selection in Geosmithia morbida across the United States reveals a broad range of putative effectors and factors for local host and environmental adapation.</title>
        <authorList>
            <person name="Onufrak A."/>
            <person name="Murdoch R.W."/>
            <person name="Gazis R."/>
            <person name="Huff M."/>
            <person name="Staton M."/>
            <person name="Klingeman W."/>
            <person name="Hadziabdic D."/>
        </authorList>
    </citation>
    <scope>NUCLEOTIDE SEQUENCE</scope>
    <source>
        <strain evidence="13">1262</strain>
    </source>
</reference>
<evidence type="ECO:0000256" key="3">
    <source>
        <dbReference type="ARBA" id="ARBA00022645"/>
    </source>
</evidence>
<dbReference type="SUPFAM" id="SSF54897">
    <property type="entry name" value="Protease propeptides/inhibitors"/>
    <property type="match status" value="1"/>
</dbReference>
<evidence type="ECO:0000256" key="11">
    <source>
        <dbReference type="SAM" id="SignalP"/>
    </source>
</evidence>
<dbReference type="EMBL" id="JAANYQ010000009">
    <property type="protein sequence ID" value="KAF4122341.1"/>
    <property type="molecule type" value="Genomic_DNA"/>
</dbReference>
<dbReference type="PROSITE" id="PS52035">
    <property type="entry name" value="PEPTIDASE_M14"/>
    <property type="match status" value="1"/>
</dbReference>
<dbReference type="Proteomes" id="UP000749293">
    <property type="component" value="Unassembled WGS sequence"/>
</dbReference>
<evidence type="ECO:0000259" key="12">
    <source>
        <dbReference type="PROSITE" id="PS52035"/>
    </source>
</evidence>
<dbReference type="SUPFAM" id="SSF53187">
    <property type="entry name" value="Zn-dependent exopeptidases"/>
    <property type="match status" value="1"/>
</dbReference>
<dbReference type="OrthoDB" id="3626597at2759"/>
<evidence type="ECO:0000256" key="1">
    <source>
        <dbReference type="ARBA" id="ARBA00001947"/>
    </source>
</evidence>
<dbReference type="CDD" id="cd03860">
    <property type="entry name" value="M14_CP_A-B_like"/>
    <property type="match status" value="1"/>
</dbReference>
<protein>
    <submittedName>
        <fullName evidence="13">Zn pept</fullName>
    </submittedName>
</protein>
<gene>
    <name evidence="13" type="ORF">GMORB2_7333</name>
</gene>
<evidence type="ECO:0000256" key="5">
    <source>
        <dbReference type="ARBA" id="ARBA00022723"/>
    </source>
</evidence>
<sequence>MKTSTILGLGIALPFVAAKVSYDGYKVFHVDSGGDHVAVAKALKSIDHMSLGCGGSHNGFDIAVPPTSLNAFKDLGLGYEIVHEDLGADIAAEAAFTPYVEIPTIPTRTATIKDRGNAALPDISYFDSYHDFESHLDFLDDLVAAFPGNSETFVAGQSVEDRPLKGIHLYGAGGPGTKPAIVWHGTVHAREWITTVTVEYLAYQIIKGYQDGDKTITATLNSYDFYIIPVVNPDGFVHAQKTDRLWRKNRQERSGASCVGTDVNRNWPYKWDIDGGSSPDPCDETYRGEAPGDTPENKALTNHTLTVSDGVGLKLYIDWHSYSQLILLPYGYSCYAEASNIDVQMDKAGIVADGIRSINDLDFIYGPTCKTIYSTAGVSMDWVYDIAEAELAWAIELRPGSNTDGGFVIPPSNILPSGKEIWAGISSLFESF</sequence>
<keyword evidence="3" id="KW-0121">Carboxypeptidase</keyword>
<keyword evidence="6 11" id="KW-0732">Signal</keyword>
<dbReference type="PRINTS" id="PR00765">
    <property type="entry name" value="CRBOXYPTASEA"/>
</dbReference>
<feature type="chain" id="PRO_5040152518" evidence="11">
    <location>
        <begin position="19"/>
        <end position="432"/>
    </location>
</feature>
<dbReference type="PANTHER" id="PTHR11705">
    <property type="entry name" value="PROTEASE FAMILY M14 CARBOXYPEPTIDASE A,B"/>
    <property type="match status" value="1"/>
</dbReference>
<comment type="caution">
    <text evidence="13">The sequence shown here is derived from an EMBL/GenBank/DDBJ whole genome shotgun (WGS) entry which is preliminary data.</text>
</comment>
<evidence type="ECO:0000313" key="13">
    <source>
        <dbReference type="EMBL" id="KAF4122341.1"/>
    </source>
</evidence>
<organism evidence="13 14">
    <name type="scientific">Geosmithia morbida</name>
    <dbReference type="NCBI Taxonomy" id="1094350"/>
    <lineage>
        <taxon>Eukaryota</taxon>
        <taxon>Fungi</taxon>
        <taxon>Dikarya</taxon>
        <taxon>Ascomycota</taxon>
        <taxon>Pezizomycotina</taxon>
        <taxon>Sordariomycetes</taxon>
        <taxon>Hypocreomycetidae</taxon>
        <taxon>Hypocreales</taxon>
        <taxon>Bionectriaceae</taxon>
        <taxon>Geosmithia</taxon>
    </lineage>
</organism>
<keyword evidence="7" id="KW-0378">Hydrolase</keyword>
<comment type="cofactor">
    <cofactor evidence="1">
        <name>Zn(2+)</name>
        <dbReference type="ChEBI" id="CHEBI:29105"/>
    </cofactor>
</comment>
<feature type="active site" description="Proton donor/acceptor" evidence="10">
    <location>
        <position position="396"/>
    </location>
</feature>
<evidence type="ECO:0000256" key="6">
    <source>
        <dbReference type="ARBA" id="ARBA00022729"/>
    </source>
</evidence>
<evidence type="ECO:0000256" key="10">
    <source>
        <dbReference type="PROSITE-ProRule" id="PRU01379"/>
    </source>
</evidence>
<feature type="signal peptide" evidence="11">
    <location>
        <begin position="1"/>
        <end position="18"/>
    </location>
</feature>
<feature type="domain" description="Peptidase M14" evidence="12">
    <location>
        <begin position="128"/>
        <end position="432"/>
    </location>
</feature>
<evidence type="ECO:0000313" key="14">
    <source>
        <dbReference type="Proteomes" id="UP000749293"/>
    </source>
</evidence>
<dbReference type="AlphaFoldDB" id="A0A9P5D3A4"/>